<dbReference type="OrthoDB" id="8255248at2"/>
<dbReference type="EMBL" id="LBIA02000001">
    <property type="protein sequence ID" value="TKT71656.1"/>
    <property type="molecule type" value="Genomic_DNA"/>
</dbReference>
<sequence length="110" mass="11127">MTRASTTLIRLSVATILGGAAMLWSGHSPLTTQASLVSSADARIGRPLTPMSYAGVARRTTRRAVVGGAVAAGAVAAGTYYAAPVVVAPAVVPRCAQVVDAYGRIATVCR</sequence>
<comment type="caution">
    <text evidence="1">The sequence shown here is derived from an EMBL/GenBank/DDBJ whole genome shotgun (WGS) entry which is preliminary data.</text>
</comment>
<protein>
    <submittedName>
        <fullName evidence="1">Uncharacterized protein</fullName>
    </submittedName>
</protein>
<keyword evidence="2" id="KW-1185">Reference proteome</keyword>
<evidence type="ECO:0000313" key="1">
    <source>
        <dbReference type="EMBL" id="TKT71656.1"/>
    </source>
</evidence>
<organism evidence="1 2">
    <name type="scientific">Afipia massiliensis</name>
    <dbReference type="NCBI Taxonomy" id="211460"/>
    <lineage>
        <taxon>Bacteria</taxon>
        <taxon>Pseudomonadati</taxon>
        <taxon>Pseudomonadota</taxon>
        <taxon>Alphaproteobacteria</taxon>
        <taxon>Hyphomicrobiales</taxon>
        <taxon>Nitrobacteraceae</taxon>
        <taxon>Afipia</taxon>
    </lineage>
</organism>
<gene>
    <name evidence="1" type="ORF">YH63_009655</name>
</gene>
<reference evidence="1" key="1">
    <citation type="submission" date="2019-04" db="EMBL/GenBank/DDBJ databases">
        <title>Whole genome sequencing of cave bacteria.</title>
        <authorList>
            <person name="Gan H.M."/>
            <person name="Barton H."/>
            <person name="Savka M.A."/>
        </authorList>
    </citation>
    <scope>NUCLEOTIDE SEQUENCE [LARGE SCALE GENOMIC DNA]</scope>
    <source>
        <strain evidence="1">LC387</strain>
    </source>
</reference>
<dbReference type="AlphaFoldDB" id="A0A4U6BMS7"/>
<proteinExistence type="predicted"/>
<evidence type="ECO:0000313" key="2">
    <source>
        <dbReference type="Proteomes" id="UP000034832"/>
    </source>
</evidence>
<dbReference type="Proteomes" id="UP000034832">
    <property type="component" value="Unassembled WGS sequence"/>
</dbReference>
<name>A0A4U6BMS7_9BRAD</name>
<accession>A0A4U6BMS7</accession>